<dbReference type="EMBL" id="JAPFFF010000023">
    <property type="protein sequence ID" value="KAK8852735.1"/>
    <property type="molecule type" value="Genomic_DNA"/>
</dbReference>
<evidence type="ECO:0000313" key="4">
    <source>
        <dbReference type="EMBL" id="KAK8852735.1"/>
    </source>
</evidence>
<comment type="caution">
    <text evidence="4">The sequence shown here is derived from an EMBL/GenBank/DDBJ whole genome shotgun (WGS) entry which is preliminary data.</text>
</comment>
<keyword evidence="2" id="KW-0547">Nucleotide-binding</keyword>
<evidence type="ECO:0000256" key="2">
    <source>
        <dbReference type="ARBA" id="ARBA00022741"/>
    </source>
</evidence>
<dbReference type="Gene3D" id="3.30.470.20">
    <property type="entry name" value="ATP-grasp fold, B domain"/>
    <property type="match status" value="1"/>
</dbReference>
<protein>
    <submittedName>
        <fullName evidence="4">Positive regulation of cilium movement</fullName>
    </submittedName>
</protein>
<dbReference type="InterPro" id="IPR004344">
    <property type="entry name" value="TTL/TTLL_fam"/>
</dbReference>
<dbReference type="SUPFAM" id="SSF56059">
    <property type="entry name" value="Glutathione synthetase ATP-binding domain-like"/>
    <property type="match status" value="1"/>
</dbReference>
<dbReference type="Proteomes" id="UP001470230">
    <property type="component" value="Unassembled WGS sequence"/>
</dbReference>
<keyword evidence="1" id="KW-0436">Ligase</keyword>
<dbReference type="PANTHER" id="PTHR12241">
    <property type="entry name" value="TUBULIN POLYGLUTAMYLASE"/>
    <property type="match status" value="1"/>
</dbReference>
<proteinExistence type="predicted"/>
<gene>
    <name evidence="4" type="ORF">M9Y10_017724</name>
</gene>
<name>A0ABR2HUB9_9EUKA</name>
<keyword evidence="3" id="KW-0067">ATP-binding</keyword>
<keyword evidence="5" id="KW-1185">Reference proteome</keyword>
<evidence type="ECO:0000256" key="3">
    <source>
        <dbReference type="ARBA" id="ARBA00022840"/>
    </source>
</evidence>
<organism evidence="4 5">
    <name type="scientific">Tritrichomonas musculus</name>
    <dbReference type="NCBI Taxonomy" id="1915356"/>
    <lineage>
        <taxon>Eukaryota</taxon>
        <taxon>Metamonada</taxon>
        <taxon>Parabasalia</taxon>
        <taxon>Tritrichomonadida</taxon>
        <taxon>Tritrichomonadidae</taxon>
        <taxon>Tritrichomonas</taxon>
    </lineage>
</organism>
<sequence length="483" mass="55849">MDVEVMEDTNDEVLQNAIDENVASNTMNEEAMQNNRLLVTNGKVLYLVVRQAFRGSQITFTPGNSSAVLVWCDTVKIEYFKQLFPWQVINRIPWAQTMCRKAPFVRLIQRVMSFYPELYNFLPISYILPYDKIQFYHELRKQEKTFIYKPDKGSLGHGIRLITPGSEFHYHGRLAICQEYVESFTIDQKKFDLRIYALICSLSPLSIYIFRGGVARFCTETADGETKYSILTNTAVNSKNPNMIPDKMTRMIDDVFQQLANEGHDVDKIWEEIDQTIVLSIISAYGFLKKEEGVQCPNYGMSRCFQIIGCDILLDKYLHPYILEINYRPSMKCNTKNSHDMKLEMLKHALKIAAPFQPLQNLLDNTEYPKDPEGYIQFMKQNKNVIDEIEALRAQNEKGNRFEKVYPNPNKPIWDHVLKTVMHMPTETALNTGIPLSIEVPTAINNVYNFPQNLLDMKAISKMRAQMKNESVNSNKSTNDNSF</sequence>
<evidence type="ECO:0000256" key="1">
    <source>
        <dbReference type="ARBA" id="ARBA00022598"/>
    </source>
</evidence>
<evidence type="ECO:0000313" key="5">
    <source>
        <dbReference type="Proteomes" id="UP001470230"/>
    </source>
</evidence>
<dbReference type="Pfam" id="PF03133">
    <property type="entry name" value="TTL"/>
    <property type="match status" value="1"/>
</dbReference>
<reference evidence="4 5" key="1">
    <citation type="submission" date="2024-04" db="EMBL/GenBank/DDBJ databases">
        <title>Tritrichomonas musculus Genome.</title>
        <authorList>
            <person name="Alves-Ferreira E."/>
            <person name="Grigg M."/>
            <person name="Lorenzi H."/>
            <person name="Galac M."/>
        </authorList>
    </citation>
    <scope>NUCLEOTIDE SEQUENCE [LARGE SCALE GENOMIC DNA]</scope>
    <source>
        <strain evidence="4 5">EAF2021</strain>
    </source>
</reference>
<dbReference type="PANTHER" id="PTHR12241:SF154">
    <property type="entry name" value="TUBULIN POLYGLUTAMYLASE TTLL11"/>
    <property type="match status" value="1"/>
</dbReference>
<dbReference type="PROSITE" id="PS51221">
    <property type="entry name" value="TTL"/>
    <property type="match status" value="1"/>
</dbReference>
<accession>A0ABR2HUB9</accession>